<keyword evidence="3" id="KW-0808">Transferase</keyword>
<name>A0ABY7AN33_9ALTE</name>
<dbReference type="GO" id="GO:0016757">
    <property type="term" value="F:glycosyltransferase activity"/>
    <property type="evidence" value="ECO:0007669"/>
    <property type="project" value="UniProtKB-KW"/>
</dbReference>
<dbReference type="InterPro" id="IPR001173">
    <property type="entry name" value="Glyco_trans_2-like"/>
</dbReference>
<evidence type="ECO:0000313" key="4">
    <source>
        <dbReference type="Proteomes" id="UP001163726"/>
    </source>
</evidence>
<keyword evidence="3" id="KW-0328">Glycosyltransferase</keyword>
<evidence type="ECO:0000313" key="3">
    <source>
        <dbReference type="EMBL" id="WAJ70970.1"/>
    </source>
</evidence>
<sequence>MLISVCICTYKRAHISQTLASINNLNLPHGCEIEIVVVDNDADLFAKPLVEQARSQLNCSLHYLQQTAQNISAARNLCLEKASGDWVALIDDDEIADPNWLLNLYQAAQQYQADIVCGQVVSTYPAGTEQWIIDGGFFDRKRHSNGTQLSSCAANCTLFKRDKIQDRRFDLSYGKTGGEDAEFFNGLHNQGCKIVYCDDAIVSEEVEANRLNIRYLITRKMRIGATFSKYRFAQKTLGEKLFYIAKTSGLAVLSLAFTLLCLPLGKAVYYHRFLTFIDKYGKLRFLVTGQIKAMY</sequence>
<dbReference type="SUPFAM" id="SSF53448">
    <property type="entry name" value="Nucleotide-diphospho-sugar transferases"/>
    <property type="match status" value="1"/>
</dbReference>
<dbReference type="PANTHER" id="PTHR43685">
    <property type="entry name" value="GLYCOSYLTRANSFERASE"/>
    <property type="match status" value="1"/>
</dbReference>
<dbReference type="Gene3D" id="3.90.550.10">
    <property type="entry name" value="Spore Coat Polysaccharide Biosynthesis Protein SpsA, Chain A"/>
    <property type="match status" value="1"/>
</dbReference>
<dbReference type="RefSeq" id="WP_268075383.1">
    <property type="nucleotide sequence ID" value="NZ_CP109965.1"/>
</dbReference>
<dbReference type="PANTHER" id="PTHR43685:SF2">
    <property type="entry name" value="GLYCOSYLTRANSFERASE 2-LIKE DOMAIN-CONTAINING PROTEIN"/>
    <property type="match status" value="1"/>
</dbReference>
<keyword evidence="1" id="KW-0812">Transmembrane</keyword>
<dbReference type="Proteomes" id="UP001163726">
    <property type="component" value="Chromosome"/>
</dbReference>
<keyword evidence="1" id="KW-0472">Membrane</keyword>
<feature type="domain" description="Glycosyltransferase 2-like" evidence="2">
    <location>
        <begin position="4"/>
        <end position="166"/>
    </location>
</feature>
<dbReference type="Pfam" id="PF00535">
    <property type="entry name" value="Glycos_transf_2"/>
    <property type="match status" value="1"/>
</dbReference>
<feature type="transmembrane region" description="Helical" evidence="1">
    <location>
        <begin position="241"/>
        <end position="262"/>
    </location>
</feature>
<proteinExistence type="predicted"/>
<dbReference type="InterPro" id="IPR029044">
    <property type="entry name" value="Nucleotide-diphossugar_trans"/>
</dbReference>
<gene>
    <name evidence="3" type="ORF">OLW01_03985</name>
</gene>
<reference evidence="3" key="1">
    <citation type="submission" date="2022-10" db="EMBL/GenBank/DDBJ databases">
        <title>Catenovulum adriacola sp. nov. isolated in the Harbour of Susak.</title>
        <authorList>
            <person name="Schoch T."/>
            <person name="Reich S.J."/>
            <person name="Stoeferle S."/>
            <person name="Flaiz M."/>
            <person name="Kazda M."/>
            <person name="Riedel C.U."/>
            <person name="Duerre P."/>
        </authorList>
    </citation>
    <scope>NUCLEOTIDE SEQUENCE</scope>
    <source>
        <strain evidence="3">TS8</strain>
    </source>
</reference>
<protein>
    <submittedName>
        <fullName evidence="3">Glycosyltransferase</fullName>
        <ecNumber evidence="3">2.4.-.-</ecNumber>
    </submittedName>
</protein>
<keyword evidence="4" id="KW-1185">Reference proteome</keyword>
<accession>A0ABY7AN33</accession>
<evidence type="ECO:0000259" key="2">
    <source>
        <dbReference type="Pfam" id="PF00535"/>
    </source>
</evidence>
<dbReference type="CDD" id="cd00761">
    <property type="entry name" value="Glyco_tranf_GTA_type"/>
    <property type="match status" value="1"/>
</dbReference>
<keyword evidence="1" id="KW-1133">Transmembrane helix</keyword>
<evidence type="ECO:0000256" key="1">
    <source>
        <dbReference type="SAM" id="Phobius"/>
    </source>
</evidence>
<dbReference type="EMBL" id="CP109965">
    <property type="protein sequence ID" value="WAJ70970.1"/>
    <property type="molecule type" value="Genomic_DNA"/>
</dbReference>
<dbReference type="EC" id="2.4.-.-" evidence="3"/>
<dbReference type="InterPro" id="IPR050834">
    <property type="entry name" value="Glycosyltransf_2"/>
</dbReference>
<organism evidence="3 4">
    <name type="scientific">Catenovulum adriaticum</name>
    <dbReference type="NCBI Taxonomy" id="2984846"/>
    <lineage>
        <taxon>Bacteria</taxon>
        <taxon>Pseudomonadati</taxon>
        <taxon>Pseudomonadota</taxon>
        <taxon>Gammaproteobacteria</taxon>
        <taxon>Alteromonadales</taxon>
        <taxon>Alteromonadaceae</taxon>
        <taxon>Catenovulum</taxon>
    </lineage>
</organism>